<comment type="caution">
    <text evidence="2">The sequence shown here is derived from an EMBL/GenBank/DDBJ whole genome shotgun (WGS) entry which is preliminary data.</text>
</comment>
<evidence type="ECO:0000313" key="2">
    <source>
        <dbReference type="EMBL" id="GAT05559.1"/>
    </source>
</evidence>
<proteinExistence type="predicted"/>
<reference evidence="3" key="2">
    <citation type="submission" date="2016-02" db="EMBL/GenBank/DDBJ databases">
        <title>Draft genome sequence of five rapidly growing Mycobacterium species.</title>
        <authorList>
            <person name="Katahira K."/>
            <person name="Gotou Y."/>
            <person name="Iida K."/>
            <person name="Ogura Y."/>
            <person name="Hayashi T."/>
        </authorList>
    </citation>
    <scope>NUCLEOTIDE SEQUENCE [LARGE SCALE GENOMIC DNA]</scope>
    <source>
        <strain evidence="3">JCM6368</strain>
    </source>
</reference>
<dbReference type="InterPro" id="IPR010310">
    <property type="entry name" value="T7SS_ESAT-6-like"/>
</dbReference>
<sequence>MSKPNEPLQVDPAELRVAAEQLDGQASSFAEKHQSAHARVGGTALGSGQAAAALPQMLSSWEEQGVQFGAQFARHSEGHRQAAAGYDTTDETAAAGIDDAGSEL</sequence>
<dbReference type="EMBL" id="BCSZ01000062">
    <property type="protein sequence ID" value="GAT05559.1"/>
    <property type="molecule type" value="Genomic_DNA"/>
</dbReference>
<dbReference type="Proteomes" id="UP000069705">
    <property type="component" value="Unassembled WGS sequence"/>
</dbReference>
<dbReference type="AlphaFoldDB" id="A0A124E594"/>
<feature type="region of interest" description="Disordered" evidence="1">
    <location>
        <begin position="76"/>
        <end position="104"/>
    </location>
</feature>
<dbReference type="InterPro" id="IPR036689">
    <property type="entry name" value="ESAT-6-like_sf"/>
</dbReference>
<dbReference type="RefSeq" id="WP_061265219.1">
    <property type="nucleotide sequence ID" value="NZ_BCSZ01000062.1"/>
</dbReference>
<name>A0A124E594_MYCFO</name>
<reference evidence="2 3" key="1">
    <citation type="journal article" date="2016" name="Genome Announc.">
        <title>Draft Genome Sequences of Five Rapidly Growing Mycobacterium Species, M. thermoresistibile, M. fortuitum subsp. acetamidolyticum, M. canariasense, M. brisbanense, and M. novocastrense.</title>
        <authorList>
            <person name="Katahira K."/>
            <person name="Ogura Y."/>
            <person name="Gotoh Y."/>
            <person name="Hayashi T."/>
        </authorList>
    </citation>
    <scope>NUCLEOTIDE SEQUENCE [LARGE SCALE GENOMIC DNA]</scope>
    <source>
        <strain evidence="2 3">JCM6368</strain>
    </source>
</reference>
<dbReference type="SUPFAM" id="SSF140453">
    <property type="entry name" value="EsxAB dimer-like"/>
    <property type="match status" value="1"/>
</dbReference>
<dbReference type="Gene3D" id="1.10.287.1060">
    <property type="entry name" value="ESAT-6-like"/>
    <property type="match status" value="1"/>
</dbReference>
<organism evidence="2 3">
    <name type="scientific">Mycolicibacterium fortuitum subsp. acetamidolyticum</name>
    <dbReference type="NCBI Taxonomy" id="144550"/>
    <lineage>
        <taxon>Bacteria</taxon>
        <taxon>Bacillati</taxon>
        <taxon>Actinomycetota</taxon>
        <taxon>Actinomycetes</taxon>
        <taxon>Mycobacteriales</taxon>
        <taxon>Mycobacteriaceae</taxon>
        <taxon>Mycolicibacterium</taxon>
    </lineage>
</organism>
<protein>
    <recommendedName>
        <fullName evidence="4">WXG100 family type VII secretion target</fullName>
    </recommendedName>
</protein>
<evidence type="ECO:0008006" key="4">
    <source>
        <dbReference type="Google" id="ProtNLM"/>
    </source>
</evidence>
<evidence type="ECO:0000256" key="1">
    <source>
        <dbReference type="SAM" id="MobiDB-lite"/>
    </source>
</evidence>
<gene>
    <name evidence="2" type="ORF">RMCFA_5670</name>
</gene>
<dbReference type="Pfam" id="PF06013">
    <property type="entry name" value="WXG100"/>
    <property type="match status" value="1"/>
</dbReference>
<accession>A0A124E594</accession>
<evidence type="ECO:0000313" key="3">
    <source>
        <dbReference type="Proteomes" id="UP000069705"/>
    </source>
</evidence>